<name>A0A1W2DY72_9BACT</name>
<dbReference type="STRING" id="1121400.SAMN02746065_12230"/>
<evidence type="ECO:0000313" key="6">
    <source>
        <dbReference type="Proteomes" id="UP000192418"/>
    </source>
</evidence>
<dbReference type="Gene3D" id="1.10.10.10">
    <property type="entry name" value="Winged helix-like DNA-binding domain superfamily/Winged helix DNA-binding domain"/>
    <property type="match status" value="1"/>
</dbReference>
<dbReference type="Gene3D" id="1.20.120.530">
    <property type="entry name" value="GntR ligand-binding domain-like"/>
    <property type="match status" value="1"/>
</dbReference>
<sequence length="220" mass="25016">MADTKSSMKSLKAYEKIRDMILSGFKLPGTRLVLSELETELGIGRGPIREALMRLDRSGLVKNIPYKGAIVAAPPTQKEVLHIFDLRVDLECTLCVEAMENLTESHINSLEELHGKMEKLPPNHYQFDRQFHSLIYDASNLPHLCNIAQALTFSVESVLNIYQREKSHCIKFNTEHRAIIDALKSKKPEQVKKMIEINIKSGLEIIKDTYDRMVKGPNLS</sequence>
<dbReference type="RefSeq" id="WP_084071143.1">
    <property type="nucleotide sequence ID" value="NZ_FWXY01000022.1"/>
</dbReference>
<keyword evidence="6" id="KW-1185">Reference proteome</keyword>
<organism evidence="5 6">
    <name type="scientific">Desulfocicer vacuolatum DSM 3385</name>
    <dbReference type="NCBI Taxonomy" id="1121400"/>
    <lineage>
        <taxon>Bacteria</taxon>
        <taxon>Pseudomonadati</taxon>
        <taxon>Thermodesulfobacteriota</taxon>
        <taxon>Desulfobacteria</taxon>
        <taxon>Desulfobacterales</taxon>
        <taxon>Desulfobacteraceae</taxon>
        <taxon>Desulfocicer</taxon>
    </lineage>
</organism>
<evidence type="ECO:0000313" key="5">
    <source>
        <dbReference type="EMBL" id="SMD02454.1"/>
    </source>
</evidence>
<dbReference type="GO" id="GO:0003700">
    <property type="term" value="F:DNA-binding transcription factor activity"/>
    <property type="evidence" value="ECO:0007669"/>
    <property type="project" value="InterPro"/>
</dbReference>
<keyword evidence="3" id="KW-0804">Transcription</keyword>
<dbReference type="EMBL" id="FWXY01000022">
    <property type="protein sequence ID" value="SMD02454.1"/>
    <property type="molecule type" value="Genomic_DNA"/>
</dbReference>
<reference evidence="5 6" key="1">
    <citation type="submission" date="2017-04" db="EMBL/GenBank/DDBJ databases">
        <authorList>
            <person name="Afonso C.L."/>
            <person name="Miller P.J."/>
            <person name="Scott M.A."/>
            <person name="Spackman E."/>
            <person name="Goraichik I."/>
            <person name="Dimitrov K.M."/>
            <person name="Suarez D.L."/>
            <person name="Swayne D.E."/>
        </authorList>
    </citation>
    <scope>NUCLEOTIDE SEQUENCE [LARGE SCALE GENOMIC DNA]</scope>
    <source>
        <strain evidence="5 6">DSM 3385</strain>
    </source>
</reference>
<evidence type="ECO:0000256" key="1">
    <source>
        <dbReference type="ARBA" id="ARBA00023015"/>
    </source>
</evidence>
<proteinExistence type="predicted"/>
<feature type="domain" description="HTH gntR-type" evidence="4">
    <location>
        <begin position="7"/>
        <end position="74"/>
    </location>
</feature>
<dbReference type="Pfam" id="PF00392">
    <property type="entry name" value="GntR"/>
    <property type="match status" value="1"/>
</dbReference>
<accession>A0A1W2DY72</accession>
<dbReference type="AlphaFoldDB" id="A0A1W2DY72"/>
<dbReference type="CDD" id="cd07377">
    <property type="entry name" value="WHTH_GntR"/>
    <property type="match status" value="1"/>
</dbReference>
<evidence type="ECO:0000256" key="3">
    <source>
        <dbReference type="ARBA" id="ARBA00023163"/>
    </source>
</evidence>
<dbReference type="InterPro" id="IPR008920">
    <property type="entry name" value="TF_FadR/GntR_C"/>
</dbReference>
<dbReference type="InterPro" id="IPR011711">
    <property type="entry name" value="GntR_C"/>
</dbReference>
<dbReference type="Proteomes" id="UP000192418">
    <property type="component" value="Unassembled WGS sequence"/>
</dbReference>
<dbReference type="SMART" id="SM00895">
    <property type="entry name" value="FCD"/>
    <property type="match status" value="1"/>
</dbReference>
<dbReference type="SMART" id="SM00345">
    <property type="entry name" value="HTH_GNTR"/>
    <property type="match status" value="1"/>
</dbReference>
<dbReference type="InterPro" id="IPR000524">
    <property type="entry name" value="Tscrpt_reg_HTH_GntR"/>
</dbReference>
<keyword evidence="2 5" id="KW-0238">DNA-binding</keyword>
<gene>
    <name evidence="5" type="ORF">SAMN02746065_12230</name>
</gene>
<dbReference type="OrthoDB" id="5499567at2"/>
<evidence type="ECO:0000256" key="2">
    <source>
        <dbReference type="ARBA" id="ARBA00023125"/>
    </source>
</evidence>
<dbReference type="SUPFAM" id="SSF48008">
    <property type="entry name" value="GntR ligand-binding domain-like"/>
    <property type="match status" value="1"/>
</dbReference>
<dbReference type="Pfam" id="PF07729">
    <property type="entry name" value="FCD"/>
    <property type="match status" value="1"/>
</dbReference>
<dbReference type="SUPFAM" id="SSF46785">
    <property type="entry name" value="Winged helix' DNA-binding domain"/>
    <property type="match status" value="1"/>
</dbReference>
<protein>
    <submittedName>
        <fullName evidence="5">DNA-binding transcriptional regulator, GntR family</fullName>
    </submittedName>
</protein>
<dbReference type="PROSITE" id="PS50949">
    <property type="entry name" value="HTH_GNTR"/>
    <property type="match status" value="1"/>
</dbReference>
<evidence type="ECO:0000259" key="4">
    <source>
        <dbReference type="PROSITE" id="PS50949"/>
    </source>
</evidence>
<dbReference type="InterPro" id="IPR036390">
    <property type="entry name" value="WH_DNA-bd_sf"/>
</dbReference>
<keyword evidence="1" id="KW-0805">Transcription regulation</keyword>
<dbReference type="InterPro" id="IPR036388">
    <property type="entry name" value="WH-like_DNA-bd_sf"/>
</dbReference>
<dbReference type="PANTHER" id="PTHR43537:SF24">
    <property type="entry name" value="GLUCONATE OPERON TRANSCRIPTIONAL REPRESSOR"/>
    <property type="match status" value="1"/>
</dbReference>
<dbReference type="GO" id="GO:0003677">
    <property type="term" value="F:DNA binding"/>
    <property type="evidence" value="ECO:0007669"/>
    <property type="project" value="UniProtKB-KW"/>
</dbReference>
<dbReference type="PANTHER" id="PTHR43537">
    <property type="entry name" value="TRANSCRIPTIONAL REGULATOR, GNTR FAMILY"/>
    <property type="match status" value="1"/>
</dbReference>